<organism evidence="1 2">
    <name type="scientific">Microbacterium esteraromaticum</name>
    <dbReference type="NCBI Taxonomy" id="57043"/>
    <lineage>
        <taxon>Bacteria</taxon>
        <taxon>Bacillati</taxon>
        <taxon>Actinomycetota</taxon>
        <taxon>Actinomycetes</taxon>
        <taxon>Micrococcales</taxon>
        <taxon>Microbacteriaceae</taxon>
        <taxon>Microbacterium</taxon>
    </lineage>
</organism>
<dbReference type="Pfam" id="PF11298">
    <property type="entry name" value="DUF3099"/>
    <property type="match status" value="1"/>
</dbReference>
<reference evidence="1 2" key="1">
    <citation type="submission" date="2017-02" db="EMBL/GenBank/DDBJ databases">
        <authorList>
            <person name="Peterson S.W."/>
        </authorList>
    </citation>
    <scope>NUCLEOTIDE SEQUENCE [LARGE SCALE GENOMIC DNA]</scope>
    <source>
        <strain evidence="1 2">B Mb 05.01</strain>
    </source>
</reference>
<keyword evidence="2" id="KW-1185">Reference proteome</keyword>
<evidence type="ECO:0000313" key="1">
    <source>
        <dbReference type="EMBL" id="SJN24183.1"/>
    </source>
</evidence>
<accession>A0A1R4IXY8</accession>
<dbReference type="Proteomes" id="UP000196320">
    <property type="component" value="Unassembled WGS sequence"/>
</dbReference>
<dbReference type="InterPro" id="IPR021449">
    <property type="entry name" value="DUF3099"/>
</dbReference>
<protein>
    <recommendedName>
        <fullName evidence="3">DUF3099 domain-containing protein</fullName>
    </recommendedName>
</protein>
<gene>
    <name evidence="1" type="ORF">FM104_04400</name>
</gene>
<evidence type="ECO:0008006" key="3">
    <source>
        <dbReference type="Google" id="ProtNLM"/>
    </source>
</evidence>
<sequence>MHRYALTMGIRMVCFLLMALVPLGWWTWAFAAGAIVLPYLAVVYANAGSDSTATTVESPVLQLAETAGPDPTKTVEDAPEVITVRERGDDPS</sequence>
<dbReference type="EMBL" id="FUKO01000012">
    <property type="protein sequence ID" value="SJN24183.1"/>
    <property type="molecule type" value="Genomic_DNA"/>
</dbReference>
<name>A0A1R4IXY8_9MICO</name>
<proteinExistence type="predicted"/>
<dbReference type="AlphaFoldDB" id="A0A1R4IXY8"/>
<evidence type="ECO:0000313" key="2">
    <source>
        <dbReference type="Proteomes" id="UP000196320"/>
    </source>
</evidence>